<evidence type="ECO:0000256" key="3">
    <source>
        <dbReference type="SAM" id="Phobius"/>
    </source>
</evidence>
<keyword evidence="3" id="KW-0812">Transmembrane</keyword>
<dbReference type="RefSeq" id="WP_184526285.1">
    <property type="nucleotide sequence ID" value="NZ_JACHGK010000008.1"/>
</dbReference>
<dbReference type="InterPro" id="IPR012902">
    <property type="entry name" value="N_methyl_site"/>
</dbReference>
<evidence type="ECO:0000313" key="5">
    <source>
        <dbReference type="Proteomes" id="UP000531594"/>
    </source>
</evidence>
<feature type="transmembrane region" description="Helical" evidence="3">
    <location>
        <begin position="12"/>
        <end position="34"/>
    </location>
</feature>
<reference evidence="4 5" key="1">
    <citation type="submission" date="2020-08" db="EMBL/GenBank/DDBJ databases">
        <title>Genomic Encyclopedia of Type Strains, Phase IV (KMG-IV): sequencing the most valuable type-strain genomes for metagenomic binning, comparative biology and taxonomic classification.</title>
        <authorList>
            <person name="Goeker M."/>
        </authorList>
    </citation>
    <scope>NUCLEOTIDE SEQUENCE [LARGE SCALE GENOMIC DNA]</scope>
    <source>
        <strain evidence="4 5">DSM 5391</strain>
    </source>
</reference>
<dbReference type="NCBIfam" id="TIGR02532">
    <property type="entry name" value="IV_pilin_GFxxxE"/>
    <property type="match status" value="1"/>
</dbReference>
<dbReference type="GO" id="GO:0009986">
    <property type="term" value="C:cell surface"/>
    <property type="evidence" value="ECO:0007669"/>
    <property type="project" value="UniProtKB-SubCell"/>
</dbReference>
<evidence type="ECO:0000256" key="1">
    <source>
        <dbReference type="ARBA" id="ARBA00004241"/>
    </source>
</evidence>
<proteinExistence type="predicted"/>
<dbReference type="PROSITE" id="PS00409">
    <property type="entry name" value="PROKAR_NTER_METHYL"/>
    <property type="match status" value="1"/>
</dbReference>
<keyword evidence="2" id="KW-0178">Competence</keyword>
<dbReference type="Proteomes" id="UP000531594">
    <property type="component" value="Unassembled WGS sequence"/>
</dbReference>
<evidence type="ECO:0000313" key="4">
    <source>
        <dbReference type="EMBL" id="MBB6445855.1"/>
    </source>
</evidence>
<protein>
    <submittedName>
        <fullName evidence="4">Prepilin-type N-terminal cleavage/methylation domain-containing protein</fullName>
    </submittedName>
</protein>
<comment type="subcellular location">
    <subcellularLocation>
        <location evidence="1">Cell surface</location>
    </subcellularLocation>
</comment>
<comment type="caution">
    <text evidence="4">The sequence shown here is derived from an EMBL/GenBank/DDBJ whole genome shotgun (WGS) entry which is preliminary data.</text>
</comment>
<name>A0A7X0LVT5_9BACI</name>
<evidence type="ECO:0000256" key="2">
    <source>
        <dbReference type="ARBA" id="ARBA00023287"/>
    </source>
</evidence>
<keyword evidence="3" id="KW-0472">Membrane</keyword>
<keyword evidence="5" id="KW-1185">Reference proteome</keyword>
<dbReference type="GO" id="GO:0030420">
    <property type="term" value="P:establishment of competence for transformation"/>
    <property type="evidence" value="ECO:0007669"/>
    <property type="project" value="UniProtKB-KW"/>
</dbReference>
<dbReference type="Pfam" id="PF07963">
    <property type="entry name" value="N_methyl"/>
    <property type="match status" value="1"/>
</dbReference>
<dbReference type="EMBL" id="JACHGK010000008">
    <property type="protein sequence ID" value="MBB6445855.1"/>
    <property type="molecule type" value="Genomic_DNA"/>
</dbReference>
<accession>A0A7X0LVT5</accession>
<organism evidence="4 5">
    <name type="scientific">Bacillus benzoevorans</name>
    <dbReference type="NCBI Taxonomy" id="1456"/>
    <lineage>
        <taxon>Bacteria</taxon>
        <taxon>Bacillati</taxon>
        <taxon>Bacillota</taxon>
        <taxon>Bacilli</taxon>
        <taxon>Bacillales</taxon>
        <taxon>Bacillaceae</taxon>
        <taxon>Bacillus</taxon>
    </lineage>
</organism>
<keyword evidence="3" id="KW-1133">Transmembrane helix</keyword>
<sequence length="142" mass="16420">MKKFIENIKGITLIELLISLSILSIVLISLFAFFTNTFRFNSLNSDDIQAMNVAREYKELIKKDYALTDEIDNWSKNPNKELIMEPKNNDTHYDVIISISAAEETAAVFPIYLVHIEVRKENELLSETYTYYEPADKETSAE</sequence>
<dbReference type="AlphaFoldDB" id="A0A7X0LVT5"/>
<gene>
    <name evidence="4" type="ORF">HNR53_002504</name>
</gene>